<proteinExistence type="predicted"/>
<keyword evidence="2" id="KW-0812">Transmembrane</keyword>
<evidence type="ECO:0000256" key="1">
    <source>
        <dbReference type="SAM" id="Coils"/>
    </source>
</evidence>
<protein>
    <submittedName>
        <fullName evidence="3">Uncharacterized protein</fullName>
    </submittedName>
</protein>
<keyword evidence="2" id="KW-1133">Transmembrane helix</keyword>
<dbReference type="EMBL" id="MCGO01000080">
    <property type="protein sequence ID" value="ORY30963.1"/>
    <property type="molecule type" value="Genomic_DNA"/>
</dbReference>
<dbReference type="OrthoDB" id="2097220at2759"/>
<dbReference type="AlphaFoldDB" id="A0A1Y2B827"/>
<reference evidence="3 4" key="1">
    <citation type="submission" date="2016-07" db="EMBL/GenBank/DDBJ databases">
        <title>Pervasive Adenine N6-methylation of Active Genes in Fungi.</title>
        <authorList>
            <consortium name="DOE Joint Genome Institute"/>
            <person name="Mondo S.J."/>
            <person name="Dannebaum R.O."/>
            <person name="Kuo R.C."/>
            <person name="Labutti K."/>
            <person name="Haridas S."/>
            <person name="Kuo A."/>
            <person name="Salamov A."/>
            <person name="Ahrendt S.R."/>
            <person name="Lipzen A."/>
            <person name="Sullivan W."/>
            <person name="Andreopoulos W.B."/>
            <person name="Clum A."/>
            <person name="Lindquist E."/>
            <person name="Daum C."/>
            <person name="Ramamoorthy G.K."/>
            <person name="Gryganskyi A."/>
            <person name="Culley D."/>
            <person name="Magnuson J.K."/>
            <person name="James T.Y."/>
            <person name="O'Malley M.A."/>
            <person name="Stajich J.E."/>
            <person name="Spatafora J.W."/>
            <person name="Visel A."/>
            <person name="Grigoriev I.V."/>
        </authorList>
    </citation>
    <scope>NUCLEOTIDE SEQUENCE [LARGE SCALE GENOMIC DNA]</scope>
    <source>
        <strain evidence="3 4">JEL800</strain>
    </source>
</reference>
<sequence>MGTNWLSLSLPFFVTREAILHQRQRLNPVYGRRNWRHRDGDEMLASTVAGSVVGGGLAYYTRGSLAVISGGIMFGTLAAVGQYAATKFRHARQEAGYAITKGEEKKEKRIDLRNQPEREPESFDDHGYDPLREFTQYLRRKVLDRMGDVTVTNGGWVSPMLNALDLDYRKRLNIKIEILERQVASLKVQLEAKGIRVE</sequence>
<dbReference type="PANTHER" id="PTHR41390">
    <property type="entry name" value="CHROMOSOME 7, WHOLE GENOME SHOTGUN SEQUENCE"/>
    <property type="match status" value="1"/>
</dbReference>
<keyword evidence="1" id="KW-0175">Coiled coil</keyword>
<dbReference type="PANTHER" id="PTHR41390:SF1">
    <property type="entry name" value="NADH-UBIQUINONE OXIDOREDUCTASE 213 KDA SUBUNIT"/>
    <property type="match status" value="1"/>
</dbReference>
<evidence type="ECO:0000256" key="2">
    <source>
        <dbReference type="SAM" id="Phobius"/>
    </source>
</evidence>
<dbReference type="Proteomes" id="UP000193642">
    <property type="component" value="Unassembled WGS sequence"/>
</dbReference>
<evidence type="ECO:0000313" key="3">
    <source>
        <dbReference type="EMBL" id="ORY30963.1"/>
    </source>
</evidence>
<feature type="transmembrane region" description="Helical" evidence="2">
    <location>
        <begin position="66"/>
        <end position="85"/>
    </location>
</feature>
<accession>A0A1Y2B827</accession>
<name>A0A1Y2B827_9FUNG</name>
<comment type="caution">
    <text evidence="3">The sequence shown here is derived from an EMBL/GenBank/DDBJ whole genome shotgun (WGS) entry which is preliminary data.</text>
</comment>
<feature type="coiled-coil region" evidence="1">
    <location>
        <begin position="169"/>
        <end position="196"/>
    </location>
</feature>
<gene>
    <name evidence="3" type="ORF">BCR33DRAFT_772060</name>
</gene>
<keyword evidence="2" id="KW-0472">Membrane</keyword>
<keyword evidence="4" id="KW-1185">Reference proteome</keyword>
<organism evidence="3 4">
    <name type="scientific">Rhizoclosmatium globosum</name>
    <dbReference type="NCBI Taxonomy" id="329046"/>
    <lineage>
        <taxon>Eukaryota</taxon>
        <taxon>Fungi</taxon>
        <taxon>Fungi incertae sedis</taxon>
        <taxon>Chytridiomycota</taxon>
        <taxon>Chytridiomycota incertae sedis</taxon>
        <taxon>Chytridiomycetes</taxon>
        <taxon>Chytridiales</taxon>
        <taxon>Chytriomycetaceae</taxon>
        <taxon>Rhizoclosmatium</taxon>
    </lineage>
</organism>
<evidence type="ECO:0000313" key="4">
    <source>
        <dbReference type="Proteomes" id="UP000193642"/>
    </source>
</evidence>